<dbReference type="SUPFAM" id="SSF50978">
    <property type="entry name" value="WD40 repeat-like"/>
    <property type="match status" value="1"/>
</dbReference>
<dbReference type="InterPro" id="IPR036322">
    <property type="entry name" value="WD40_repeat_dom_sf"/>
</dbReference>
<dbReference type="OrthoDB" id="10260946at2759"/>
<feature type="region of interest" description="Disordered" evidence="2">
    <location>
        <begin position="309"/>
        <end position="412"/>
    </location>
</feature>
<dbReference type="PANTHER" id="PTHR19879:SF9">
    <property type="entry name" value="TRANSCRIPTION INITIATION FACTOR TFIID SUBUNIT 5"/>
    <property type="match status" value="1"/>
</dbReference>
<feature type="region of interest" description="Disordered" evidence="2">
    <location>
        <begin position="1"/>
        <end position="97"/>
    </location>
</feature>
<feature type="compositionally biased region" description="Acidic residues" evidence="2">
    <location>
        <begin position="21"/>
        <end position="55"/>
    </location>
</feature>
<feature type="compositionally biased region" description="Polar residues" evidence="2">
    <location>
        <begin position="312"/>
        <end position="324"/>
    </location>
</feature>
<dbReference type="PROSITE" id="PS50082">
    <property type="entry name" value="WD_REPEATS_2"/>
    <property type="match status" value="1"/>
</dbReference>
<feature type="domain" description="Transcription factor spt8 beta-propeller" evidence="3">
    <location>
        <begin position="110"/>
        <end position="302"/>
    </location>
</feature>
<dbReference type="PANTHER" id="PTHR19879">
    <property type="entry name" value="TRANSCRIPTION INITIATION FACTOR TFIID"/>
    <property type="match status" value="1"/>
</dbReference>
<reference evidence="4" key="1">
    <citation type="submission" date="2020-02" db="EMBL/GenBank/DDBJ databases">
        <authorList>
            <person name="Palmer J.M."/>
        </authorList>
    </citation>
    <scope>NUCLEOTIDE SEQUENCE</scope>
    <source>
        <strain evidence="4">EPUS1.4</strain>
        <tissue evidence="4">Thallus</tissue>
    </source>
</reference>
<dbReference type="Gene3D" id="2.130.10.10">
    <property type="entry name" value="YVTN repeat-like/Quinoprotein amine dehydrogenase"/>
    <property type="match status" value="2"/>
</dbReference>
<comment type="caution">
    <text evidence="4">The sequence shown here is derived from an EMBL/GenBank/DDBJ whole genome shotgun (WGS) entry which is preliminary data.</text>
</comment>
<feature type="repeat" description="WD" evidence="1">
    <location>
        <begin position="242"/>
        <end position="283"/>
    </location>
</feature>
<proteinExistence type="predicted"/>
<feature type="compositionally biased region" description="Acidic residues" evidence="2">
    <location>
        <begin position="1"/>
        <end position="12"/>
    </location>
</feature>
<keyword evidence="1" id="KW-0853">WD repeat</keyword>
<keyword evidence="5" id="KW-1185">Reference proteome</keyword>
<dbReference type="EMBL" id="JAACFV010000073">
    <property type="protein sequence ID" value="KAF7507151.1"/>
    <property type="molecule type" value="Genomic_DNA"/>
</dbReference>
<dbReference type="InterPro" id="IPR057544">
    <property type="entry name" value="Beta-prop_SPT8"/>
</dbReference>
<dbReference type="PROSITE" id="PS50294">
    <property type="entry name" value="WD_REPEATS_REGION"/>
    <property type="match status" value="1"/>
</dbReference>
<evidence type="ECO:0000313" key="5">
    <source>
        <dbReference type="Proteomes" id="UP000606974"/>
    </source>
</evidence>
<evidence type="ECO:0000256" key="1">
    <source>
        <dbReference type="PROSITE-ProRule" id="PRU00221"/>
    </source>
</evidence>
<name>A0A8H7AHD8_9EURO</name>
<dbReference type="Pfam" id="PF23798">
    <property type="entry name" value="Beta-prop_SPT8"/>
    <property type="match status" value="2"/>
</dbReference>
<evidence type="ECO:0000313" key="4">
    <source>
        <dbReference type="EMBL" id="KAF7507151.1"/>
    </source>
</evidence>
<dbReference type="InterPro" id="IPR015943">
    <property type="entry name" value="WD40/YVTN_repeat-like_dom_sf"/>
</dbReference>
<dbReference type="SMART" id="SM00320">
    <property type="entry name" value="WD40"/>
    <property type="match status" value="6"/>
</dbReference>
<dbReference type="Proteomes" id="UP000606974">
    <property type="component" value="Unassembled WGS sequence"/>
</dbReference>
<organism evidence="4 5">
    <name type="scientific">Endocarpon pusillum</name>
    <dbReference type="NCBI Taxonomy" id="364733"/>
    <lineage>
        <taxon>Eukaryota</taxon>
        <taxon>Fungi</taxon>
        <taxon>Dikarya</taxon>
        <taxon>Ascomycota</taxon>
        <taxon>Pezizomycotina</taxon>
        <taxon>Eurotiomycetes</taxon>
        <taxon>Chaetothyriomycetidae</taxon>
        <taxon>Verrucariales</taxon>
        <taxon>Verrucariaceae</taxon>
        <taxon>Endocarpon</taxon>
    </lineage>
</organism>
<sequence>MPSFGEDDDDRDLADSQDGSSDNDLDEQMQDADDVEGDGEADVENDGEGEDDAGADSDSSQGSENGSSSARPNPEVLLTSPSPPGSSTKTIADVPTMPSARPEALSASTYDIVPTIAAPQSTSINAITATADMRWVFSGGSDGYIRRYNWVDSVNGKLMLTVAQRHPFVDTVVKAGVMMTYWENWDVNSRSGMSQNAVDAVVSPVYSLASQHQGLWLLAGLESGNIRLQSIRHEEGKEIALLQKHTSAVSVLSISSDEKSFLSGSWDKSVLDWDLNVGKVRTTFSSPAGQVSAIEPRPLSSLPVPEQLAELPNTNGTFSSNNHINGVGPSDLTNGLESKEQDSPPAEKADSPDSLFGGDEGDDDLFGDGGGPITANGTQLDDAFGEDDDEFSRAIADGPRPEGGPTDGDESMTDAIQPLRAVQPPAEASNVESVASLPNGVYTQATTALANGIPHADELEQSALTHDEHTSAGSVPTSDTTFLATAIDGIIRIWDRRQPDPVARIAPRNTPPWCTSACWSPNGNFIYAGRRNGTVDEYDLHQGLNQPSRVFKFPHGSGAVTSVKAMPNSRHLVCASYDILRLYDLKEPASSRSTVPFLIVPGHRTGVVSQLYMDPACRFMISTGGNRGWEGLSTEVLLGYEINVVP</sequence>
<evidence type="ECO:0000256" key="2">
    <source>
        <dbReference type="SAM" id="MobiDB-lite"/>
    </source>
</evidence>
<feature type="compositionally biased region" description="Basic and acidic residues" evidence="2">
    <location>
        <begin position="337"/>
        <end position="351"/>
    </location>
</feature>
<dbReference type="InterPro" id="IPR001680">
    <property type="entry name" value="WD40_rpt"/>
</dbReference>
<dbReference type="AlphaFoldDB" id="A0A8H7AHD8"/>
<protein>
    <recommendedName>
        <fullName evidence="3">Transcription factor spt8 beta-propeller domain-containing protein</fullName>
    </recommendedName>
</protein>
<evidence type="ECO:0000259" key="3">
    <source>
        <dbReference type="Pfam" id="PF23798"/>
    </source>
</evidence>
<feature type="compositionally biased region" description="Low complexity" evidence="2">
    <location>
        <begin position="56"/>
        <end position="69"/>
    </location>
</feature>
<accession>A0A8H7AHD8</accession>
<gene>
    <name evidence="4" type="ORF">GJ744_010833</name>
</gene>
<feature type="domain" description="Transcription factor spt8 beta-propeller" evidence="3">
    <location>
        <begin position="464"/>
        <end position="643"/>
    </location>
</feature>